<reference evidence="2" key="1">
    <citation type="submission" date="2016-12" db="EMBL/GenBank/DDBJ databases">
        <title>The genomes of Aspergillus section Nigri reveals drivers in fungal speciation.</title>
        <authorList>
            <consortium name="DOE Joint Genome Institute"/>
            <person name="Vesth T.C."/>
            <person name="Nybo J."/>
            <person name="Theobald S."/>
            <person name="Brandl J."/>
            <person name="Frisvad J.C."/>
            <person name="Nielsen K.F."/>
            <person name="Lyhne E.K."/>
            <person name="Kogle M.E."/>
            <person name="Kuo A."/>
            <person name="Riley R."/>
            <person name="Clum A."/>
            <person name="Nolan M."/>
            <person name="Lipzen A."/>
            <person name="Salamov A."/>
            <person name="Henrissat B."/>
            <person name="Wiebenga A."/>
            <person name="De vries R.P."/>
            <person name="Grigoriev I.V."/>
            <person name="Mortensen U.H."/>
            <person name="Andersen M.R."/>
            <person name="Baker S.E."/>
        </authorList>
    </citation>
    <scope>NUCLEOTIDE SEQUENCE</scope>
    <source>
        <strain evidence="2">CBS 122712</strain>
    </source>
</reference>
<keyword evidence="1" id="KW-1133">Transmembrane helix</keyword>
<keyword evidence="1" id="KW-0812">Transmembrane</keyword>
<name>A0A317VR27_ASPEC</name>
<dbReference type="GeneID" id="37048914"/>
<protein>
    <submittedName>
        <fullName evidence="2">Uncharacterized protein</fullName>
    </submittedName>
</protein>
<evidence type="ECO:0000313" key="3">
    <source>
        <dbReference type="Proteomes" id="UP000246171"/>
    </source>
</evidence>
<evidence type="ECO:0000313" key="2">
    <source>
        <dbReference type="EMBL" id="PWY76763.1"/>
    </source>
</evidence>
<comment type="caution">
    <text evidence="2">The sequence shown here is derived from an EMBL/GenBank/DDBJ whole genome shotgun (WGS) entry which is preliminary data.</text>
</comment>
<gene>
    <name evidence="2" type="ORF">BO83DRAFT_238771</name>
</gene>
<dbReference type="AlphaFoldDB" id="A0A317VR27"/>
<accession>A0A317VR27</accession>
<feature type="transmembrane region" description="Helical" evidence="1">
    <location>
        <begin position="78"/>
        <end position="96"/>
    </location>
</feature>
<proteinExistence type="predicted"/>
<dbReference type="Proteomes" id="UP000246171">
    <property type="component" value="Unassembled WGS sequence"/>
</dbReference>
<organism evidence="2 3">
    <name type="scientific">Aspergillus eucalypticola (strain CBS 122712 / IBT 29274)</name>
    <dbReference type="NCBI Taxonomy" id="1448314"/>
    <lineage>
        <taxon>Eukaryota</taxon>
        <taxon>Fungi</taxon>
        <taxon>Dikarya</taxon>
        <taxon>Ascomycota</taxon>
        <taxon>Pezizomycotina</taxon>
        <taxon>Eurotiomycetes</taxon>
        <taxon>Eurotiomycetidae</taxon>
        <taxon>Eurotiales</taxon>
        <taxon>Aspergillaceae</taxon>
        <taxon>Aspergillus</taxon>
        <taxon>Aspergillus subgen. Circumdati</taxon>
    </lineage>
</organism>
<keyword evidence="1" id="KW-0472">Membrane</keyword>
<evidence type="ECO:0000256" key="1">
    <source>
        <dbReference type="SAM" id="Phobius"/>
    </source>
</evidence>
<dbReference type="RefSeq" id="XP_025389753.1">
    <property type="nucleotide sequence ID" value="XM_025526952.1"/>
</dbReference>
<dbReference type="EMBL" id="MSFU01000008">
    <property type="protein sequence ID" value="PWY76763.1"/>
    <property type="molecule type" value="Genomic_DNA"/>
</dbReference>
<keyword evidence="3" id="KW-1185">Reference proteome</keyword>
<dbReference type="VEuPathDB" id="FungiDB:BO83DRAFT_238771"/>
<sequence length="131" mass="15384">MSSFYFEIFRFIKIRTVWNLVKGMTCKIVLIPFKRLLKSYTLSPEERPGRHTLLFTILSLVTPMGNLMMVYRRRIYRFVVTSQYSCGVIIMSLFWIRSIGRWNAPSYLPYPQIQPPFEALLGSSPEIDLHG</sequence>